<gene>
    <name evidence="2" type="ORF">VHEMI00833</name>
</gene>
<reference evidence="2 3" key="1">
    <citation type="journal article" date="2015" name="Genome Announc.">
        <title>Draft Genome Sequence and Gene Annotation of the Entomopathogenic Fungus Verticillium hemipterigenum.</title>
        <authorList>
            <person name="Horn F."/>
            <person name="Habel A."/>
            <person name="Scharf D.H."/>
            <person name="Dworschak J."/>
            <person name="Brakhage A.A."/>
            <person name="Guthke R."/>
            <person name="Hertweck C."/>
            <person name="Linde J."/>
        </authorList>
    </citation>
    <scope>NUCLEOTIDE SEQUENCE [LARGE SCALE GENOMIC DNA]</scope>
</reference>
<keyword evidence="3" id="KW-1185">Reference proteome</keyword>
<dbReference type="AlphaFoldDB" id="A0A0A1T349"/>
<accession>A0A0A1T349</accession>
<protein>
    <recommendedName>
        <fullName evidence="4">DUF1237 domain protein</fullName>
    </recommendedName>
</protein>
<dbReference type="InterPro" id="IPR008313">
    <property type="entry name" value="GH125"/>
</dbReference>
<evidence type="ECO:0000313" key="2">
    <source>
        <dbReference type="EMBL" id="CEJ80662.1"/>
    </source>
</evidence>
<dbReference type="SMART" id="SM01149">
    <property type="entry name" value="DUF1237"/>
    <property type="match status" value="1"/>
</dbReference>
<dbReference type="Pfam" id="PF06824">
    <property type="entry name" value="Glyco_hydro_125"/>
    <property type="match status" value="1"/>
</dbReference>
<dbReference type="SUPFAM" id="SSF48208">
    <property type="entry name" value="Six-hairpin glycosidases"/>
    <property type="match status" value="1"/>
</dbReference>
<dbReference type="Gene3D" id="1.50.10.10">
    <property type="match status" value="1"/>
</dbReference>
<dbReference type="STRING" id="1531966.A0A0A1T349"/>
<dbReference type="GO" id="GO:0005975">
    <property type="term" value="P:carbohydrate metabolic process"/>
    <property type="evidence" value="ECO:0007669"/>
    <property type="project" value="InterPro"/>
</dbReference>
<evidence type="ECO:0008006" key="4">
    <source>
        <dbReference type="Google" id="ProtNLM"/>
    </source>
</evidence>
<feature type="chain" id="PRO_5001979332" description="DUF1237 domain protein" evidence="1">
    <location>
        <begin position="22"/>
        <end position="522"/>
    </location>
</feature>
<dbReference type="InterPro" id="IPR008928">
    <property type="entry name" value="6-hairpin_glycosidase_sf"/>
</dbReference>
<dbReference type="GO" id="GO:0003824">
    <property type="term" value="F:catalytic activity"/>
    <property type="evidence" value="ECO:0007669"/>
    <property type="project" value="UniProtKB-ARBA"/>
</dbReference>
<feature type="signal peptide" evidence="1">
    <location>
        <begin position="1"/>
        <end position="21"/>
    </location>
</feature>
<dbReference type="HOGENOM" id="CLU_023537_2_1_1"/>
<dbReference type="PIRSF" id="PIRSF028846">
    <property type="entry name" value="UCP028846"/>
    <property type="match status" value="1"/>
</dbReference>
<proteinExistence type="predicted"/>
<evidence type="ECO:0000313" key="3">
    <source>
        <dbReference type="Proteomes" id="UP000039046"/>
    </source>
</evidence>
<dbReference type="PANTHER" id="PTHR31047">
    <property type="entry name" value="MEIOTICALLY UP-REGULATED GENE 157 PROTEIN"/>
    <property type="match status" value="1"/>
</dbReference>
<dbReference type="OrthoDB" id="7771656at2759"/>
<keyword evidence="1" id="KW-0732">Signal</keyword>
<organism evidence="2 3">
    <name type="scientific">[Torrubiella] hemipterigena</name>
    <dbReference type="NCBI Taxonomy" id="1531966"/>
    <lineage>
        <taxon>Eukaryota</taxon>
        <taxon>Fungi</taxon>
        <taxon>Dikarya</taxon>
        <taxon>Ascomycota</taxon>
        <taxon>Pezizomycotina</taxon>
        <taxon>Sordariomycetes</taxon>
        <taxon>Hypocreomycetidae</taxon>
        <taxon>Hypocreales</taxon>
        <taxon>Clavicipitaceae</taxon>
        <taxon>Clavicipitaceae incertae sedis</taxon>
        <taxon>'Torrubiella' clade</taxon>
    </lineage>
</organism>
<dbReference type="EMBL" id="CDHN01000001">
    <property type="protein sequence ID" value="CEJ80662.1"/>
    <property type="molecule type" value="Genomic_DNA"/>
</dbReference>
<dbReference type="PANTHER" id="PTHR31047:SF0">
    <property type="entry name" value="MEIOTICALLY UP-REGULATED GENE 157 PROTEIN"/>
    <property type="match status" value="1"/>
</dbReference>
<dbReference type="Proteomes" id="UP000039046">
    <property type="component" value="Unassembled WGS sequence"/>
</dbReference>
<dbReference type="InterPro" id="IPR012341">
    <property type="entry name" value="6hp_glycosidase-like_sf"/>
</dbReference>
<sequence>MLSHLVAATTALGLFAGLSDASSSWMNHTHVPRVAQSCPSYNDYSKVPHAPYSGGKLKLPFMRPSEECRTFTSPAVEKVIRDMKQRLKDPDLARLFENTFPSTLDTTVKYFDPDVNLAFIITGDITAQWLRDTGNQFAHLYRLLPHDKNLQKLVKAVINTEARYIYQFPYCGSFQPPPESGLAPSHNDYADHVRINPPVDDKVVFECKYELDSLAGFLKISRSYYQYTKDDSFINDNWKRAMKTILQLINDQSQSSWSDDFKFISYYNWTGTAGSLSPPVTNSGNGEPKLANGLVGSSHRPSDDLCVFNYITADNAMMAVELGLVADVLDEVETLGDVSDQARKYSDIIRKAVQDHTKTSNGIYAYETNGYGGMYIMDDANVPSLLSLPYLGFVNRDDATYVKTKNAMFSRMNPYYAEGKKFKGIGGPHVNATYPWPMSQISGIYGTDDDDEIRERLALIMENTSGLGLIHESINIYDANDYTRPWFAWANSYFAEMVLDLAERKPELIFKDNTHYVVNDSF</sequence>
<evidence type="ECO:0000256" key="1">
    <source>
        <dbReference type="SAM" id="SignalP"/>
    </source>
</evidence>
<name>A0A0A1T349_9HYPO</name>